<evidence type="ECO:0000256" key="14">
    <source>
        <dbReference type="ARBA" id="ARBA00023170"/>
    </source>
</evidence>
<sequence length="258" mass="27794">MDEYFYPTLGGWNFGGQGSVDKKDQHYEAQLAPPESGAGGGGATDLRTDFIDLNKPYNDTARLHSLKSRIIVAGSGGGAVSDEERYGFPGGTLTALNNGENMFGGTQTEGELGKGMDGLNSGENQGGMGGCGSGYRGGYHNFTRDMKEQYSYEFGGSGGSSYISGHPGCISPHYPENSIPNKNTPFHESNLYFTNTDMKSGRDLMPDPFSYGEIFGHVGNGICRITFLSDYNCKTNNLPYSCNRMFSIHLIIVGSQNE</sequence>
<accession>A2F808</accession>
<dbReference type="EC" id="2.7.10.1" evidence="2"/>
<evidence type="ECO:0000256" key="4">
    <source>
        <dbReference type="ARBA" id="ARBA00022679"/>
    </source>
</evidence>
<evidence type="ECO:0000259" key="16">
    <source>
        <dbReference type="Pfam" id="PF12810"/>
    </source>
</evidence>
<organism evidence="17 18">
    <name type="scientific">Trichomonas vaginalis (strain ATCC PRA-98 / G3)</name>
    <dbReference type="NCBI Taxonomy" id="412133"/>
    <lineage>
        <taxon>Eukaryota</taxon>
        <taxon>Metamonada</taxon>
        <taxon>Parabasalia</taxon>
        <taxon>Trichomonadida</taxon>
        <taxon>Trichomonadidae</taxon>
        <taxon>Trichomonas</taxon>
    </lineage>
</organism>
<keyword evidence="3" id="KW-1003">Cell membrane</keyword>
<feature type="domain" description="ALK/LTK-like glycine-rich" evidence="16">
    <location>
        <begin position="13"/>
        <end position="228"/>
    </location>
</feature>
<keyword evidence="14" id="KW-0675">Receptor</keyword>
<keyword evidence="9" id="KW-0067">ATP-binding</keyword>
<evidence type="ECO:0000256" key="15">
    <source>
        <dbReference type="ARBA" id="ARBA00023180"/>
    </source>
</evidence>
<dbReference type="Pfam" id="PF12810">
    <property type="entry name" value="ALK_LTK_GRD"/>
    <property type="match status" value="1"/>
</dbReference>
<dbReference type="Proteomes" id="UP000001542">
    <property type="component" value="Unassembled WGS sequence"/>
</dbReference>
<dbReference type="VEuPathDB" id="TrichDB:TVAGG3_0384010"/>
<keyword evidence="4" id="KW-0808">Transferase</keyword>
<keyword evidence="6" id="KW-0732">Signal</keyword>
<reference evidence="17" key="1">
    <citation type="submission" date="2006-10" db="EMBL/GenBank/DDBJ databases">
        <authorList>
            <person name="Amadeo P."/>
            <person name="Zhao Q."/>
            <person name="Wortman J."/>
            <person name="Fraser-Liggett C."/>
            <person name="Carlton J."/>
        </authorList>
    </citation>
    <scope>NUCLEOTIDE SEQUENCE</scope>
    <source>
        <strain evidence="17">G3</strain>
    </source>
</reference>
<keyword evidence="5" id="KW-0812">Transmembrane</keyword>
<evidence type="ECO:0000256" key="1">
    <source>
        <dbReference type="ARBA" id="ARBA00004251"/>
    </source>
</evidence>
<comment type="subcellular location">
    <subcellularLocation>
        <location evidence="1">Cell membrane</location>
        <topology evidence="1">Single-pass type I membrane protein</topology>
    </subcellularLocation>
</comment>
<evidence type="ECO:0000256" key="7">
    <source>
        <dbReference type="ARBA" id="ARBA00022741"/>
    </source>
</evidence>
<evidence type="ECO:0000256" key="2">
    <source>
        <dbReference type="ARBA" id="ARBA00011902"/>
    </source>
</evidence>
<dbReference type="InterPro" id="IPR055163">
    <property type="entry name" value="ALK/LTK-like_GRD"/>
</dbReference>
<evidence type="ECO:0000313" key="17">
    <source>
        <dbReference type="EMBL" id="EAX98940.1"/>
    </source>
</evidence>
<keyword evidence="11" id="KW-0472">Membrane</keyword>
<evidence type="ECO:0000256" key="6">
    <source>
        <dbReference type="ARBA" id="ARBA00022729"/>
    </source>
</evidence>
<evidence type="ECO:0000256" key="12">
    <source>
        <dbReference type="ARBA" id="ARBA00023137"/>
    </source>
</evidence>
<gene>
    <name evidence="17" type="ORF">TVAG_321000</name>
</gene>
<evidence type="ECO:0000256" key="11">
    <source>
        <dbReference type="ARBA" id="ARBA00023136"/>
    </source>
</evidence>
<evidence type="ECO:0000256" key="5">
    <source>
        <dbReference type="ARBA" id="ARBA00022692"/>
    </source>
</evidence>
<dbReference type="InParanoid" id="A2F808"/>
<keyword evidence="15" id="KW-0325">Glycoprotein</keyword>
<reference evidence="17" key="2">
    <citation type="journal article" date="2007" name="Science">
        <title>Draft genome sequence of the sexually transmitted pathogen Trichomonas vaginalis.</title>
        <authorList>
            <person name="Carlton J.M."/>
            <person name="Hirt R.P."/>
            <person name="Silva J.C."/>
            <person name="Delcher A.L."/>
            <person name="Schatz M."/>
            <person name="Zhao Q."/>
            <person name="Wortman J.R."/>
            <person name="Bidwell S.L."/>
            <person name="Alsmark U.C.M."/>
            <person name="Besteiro S."/>
            <person name="Sicheritz-Ponten T."/>
            <person name="Noel C.J."/>
            <person name="Dacks J.B."/>
            <person name="Foster P.G."/>
            <person name="Simillion C."/>
            <person name="Van de Peer Y."/>
            <person name="Miranda-Saavedra D."/>
            <person name="Barton G.J."/>
            <person name="Westrop G.D."/>
            <person name="Mueller S."/>
            <person name="Dessi D."/>
            <person name="Fiori P.L."/>
            <person name="Ren Q."/>
            <person name="Paulsen I."/>
            <person name="Zhang H."/>
            <person name="Bastida-Corcuera F.D."/>
            <person name="Simoes-Barbosa A."/>
            <person name="Brown M.T."/>
            <person name="Hayes R.D."/>
            <person name="Mukherjee M."/>
            <person name="Okumura C.Y."/>
            <person name="Schneider R."/>
            <person name="Smith A.J."/>
            <person name="Vanacova S."/>
            <person name="Villalvazo M."/>
            <person name="Haas B.J."/>
            <person name="Pertea M."/>
            <person name="Feldblyum T.V."/>
            <person name="Utterback T.R."/>
            <person name="Shu C.L."/>
            <person name="Osoegawa K."/>
            <person name="de Jong P.J."/>
            <person name="Hrdy I."/>
            <person name="Horvathova L."/>
            <person name="Zubacova Z."/>
            <person name="Dolezal P."/>
            <person name="Malik S.B."/>
            <person name="Logsdon J.M. Jr."/>
            <person name="Henze K."/>
            <person name="Gupta A."/>
            <person name="Wang C.C."/>
            <person name="Dunne R.L."/>
            <person name="Upcroft J.A."/>
            <person name="Upcroft P."/>
            <person name="White O."/>
            <person name="Salzberg S.L."/>
            <person name="Tang P."/>
            <person name="Chiu C.-H."/>
            <person name="Lee Y.-S."/>
            <person name="Embley T.M."/>
            <person name="Coombs G.H."/>
            <person name="Mottram J.C."/>
            <person name="Tachezy J."/>
            <person name="Fraser-Liggett C.M."/>
            <person name="Johnson P.J."/>
        </authorList>
    </citation>
    <scope>NUCLEOTIDE SEQUENCE [LARGE SCALE GENOMIC DNA]</scope>
    <source>
        <strain evidence="17">G3</strain>
    </source>
</reference>
<keyword evidence="10" id="KW-1133">Transmembrane helix</keyword>
<evidence type="ECO:0000313" key="18">
    <source>
        <dbReference type="Proteomes" id="UP000001542"/>
    </source>
</evidence>
<proteinExistence type="predicted"/>
<dbReference type="EMBL" id="DS113656">
    <property type="protein sequence ID" value="EAX98940.1"/>
    <property type="molecule type" value="Genomic_DNA"/>
</dbReference>
<keyword evidence="12" id="KW-0829">Tyrosine-protein kinase</keyword>
<evidence type="ECO:0000256" key="10">
    <source>
        <dbReference type="ARBA" id="ARBA00022989"/>
    </source>
</evidence>
<dbReference type="GO" id="GO:0005524">
    <property type="term" value="F:ATP binding"/>
    <property type="evidence" value="ECO:0007669"/>
    <property type="project" value="UniProtKB-KW"/>
</dbReference>
<protein>
    <recommendedName>
        <fullName evidence="2">receptor protein-tyrosine kinase</fullName>
        <ecNumber evidence="2">2.7.10.1</ecNumber>
    </recommendedName>
</protein>
<evidence type="ECO:0000256" key="3">
    <source>
        <dbReference type="ARBA" id="ARBA00022475"/>
    </source>
</evidence>
<dbReference type="GO" id="GO:0004714">
    <property type="term" value="F:transmembrane receptor protein tyrosine kinase activity"/>
    <property type="evidence" value="ECO:0007669"/>
    <property type="project" value="UniProtKB-EC"/>
</dbReference>
<keyword evidence="13" id="KW-1015">Disulfide bond</keyword>
<evidence type="ECO:0000256" key="9">
    <source>
        <dbReference type="ARBA" id="ARBA00022840"/>
    </source>
</evidence>
<keyword evidence="8" id="KW-0418">Kinase</keyword>
<keyword evidence="7" id="KW-0547">Nucleotide-binding</keyword>
<keyword evidence="18" id="KW-1185">Reference proteome</keyword>
<evidence type="ECO:0000256" key="13">
    <source>
        <dbReference type="ARBA" id="ARBA00023157"/>
    </source>
</evidence>
<dbReference type="VEuPathDB" id="TrichDB:TVAG_321000"/>
<dbReference type="GO" id="GO:0005886">
    <property type="term" value="C:plasma membrane"/>
    <property type="evidence" value="ECO:0007669"/>
    <property type="project" value="UniProtKB-SubCell"/>
</dbReference>
<name>A2F808_TRIV3</name>
<dbReference type="KEGG" id="tva:4756741"/>
<dbReference type="RefSeq" id="XP_001311870.1">
    <property type="nucleotide sequence ID" value="XM_001311869.1"/>
</dbReference>
<evidence type="ECO:0000256" key="8">
    <source>
        <dbReference type="ARBA" id="ARBA00022777"/>
    </source>
</evidence>
<dbReference type="AlphaFoldDB" id="A2F808"/>